<dbReference type="AlphaFoldDB" id="A0ABC9D8I4"/>
<dbReference type="Proteomes" id="UP001497457">
    <property type="component" value="Chromosome 32b"/>
</dbReference>
<organism evidence="5 7">
    <name type="scientific">Urochloa decumbens</name>
    <dbReference type="NCBI Taxonomy" id="240449"/>
    <lineage>
        <taxon>Eukaryota</taxon>
        <taxon>Viridiplantae</taxon>
        <taxon>Streptophyta</taxon>
        <taxon>Embryophyta</taxon>
        <taxon>Tracheophyta</taxon>
        <taxon>Spermatophyta</taxon>
        <taxon>Magnoliopsida</taxon>
        <taxon>Liliopsida</taxon>
        <taxon>Poales</taxon>
        <taxon>Poaceae</taxon>
        <taxon>PACMAD clade</taxon>
        <taxon>Panicoideae</taxon>
        <taxon>Panicodae</taxon>
        <taxon>Paniceae</taxon>
        <taxon>Melinidinae</taxon>
        <taxon>Urochloa</taxon>
    </lineage>
</organism>
<reference evidence="5" key="1">
    <citation type="submission" date="2024-10" db="EMBL/GenBank/DDBJ databases">
        <authorList>
            <person name="Ryan C."/>
        </authorList>
    </citation>
    <scope>NUCLEOTIDE SEQUENCE [LARGE SCALE GENOMIC DNA]</scope>
</reference>
<keyword evidence="3 4" id="KW-0964">Secreted</keyword>
<evidence type="ECO:0000313" key="7">
    <source>
        <dbReference type="Proteomes" id="UP001497457"/>
    </source>
</evidence>
<evidence type="ECO:0000256" key="2">
    <source>
        <dbReference type="ARBA" id="ARBA00011738"/>
    </source>
</evidence>
<comment type="subunit">
    <text evidence="2 4">Homodimer.</text>
</comment>
<evidence type="ECO:0000256" key="3">
    <source>
        <dbReference type="ARBA" id="ARBA00022525"/>
    </source>
</evidence>
<proteinExistence type="inferred from homology"/>
<accession>A0ABC9D8I4</accession>
<dbReference type="EMBL" id="OZ075141">
    <property type="protein sequence ID" value="CAL5033740.1"/>
    <property type="molecule type" value="Genomic_DNA"/>
</dbReference>
<feature type="chain" id="PRO_5044523512" description="Dirigent protein" evidence="4">
    <location>
        <begin position="26"/>
        <end position="190"/>
    </location>
</feature>
<gene>
    <name evidence="5" type="ORF">URODEC1_LOCUS82800</name>
    <name evidence="6" type="ORF">URODEC1_LOCUS83621</name>
</gene>
<sequence length="190" mass="20548">MASLRNALAVSLAVALLAVAPATWALDEKELHMSLYLNQTYSGNGLNQAVVVDAGLPGSFGNIAVQDWAVVDAEGSDATTVGRAQGIHFKPSGTNDRAWYITLTIVFERTRFKGSMLQMMGYVPQDGQWSIFGGTGKLTMARGVVNHKIVSQTGGWRLYKIDIRAFYTPMDVSKASSNCDIIRKILAFGA</sequence>
<dbReference type="InterPro" id="IPR004265">
    <property type="entry name" value="Dirigent"/>
</dbReference>
<comment type="function">
    <text evidence="4">Dirigent proteins impart stereoselectivity on the phenoxy radical-coupling reaction, yielding optically active lignans from two molecules of coniferyl alcohol in the biosynthesis of lignans, flavonolignans, and alkaloids and thus plays a central role in plant secondary metabolism.</text>
</comment>
<keyword evidence="4" id="KW-0052">Apoplast</keyword>
<comment type="similarity">
    <text evidence="1 4">Belongs to the plant dirigent protein family.</text>
</comment>
<dbReference type="Gene3D" id="2.40.480.10">
    <property type="entry name" value="Allene oxide cyclase-like"/>
    <property type="match status" value="1"/>
</dbReference>
<evidence type="ECO:0000313" key="6">
    <source>
        <dbReference type="EMBL" id="CAL5035726.1"/>
    </source>
</evidence>
<evidence type="ECO:0000256" key="4">
    <source>
        <dbReference type="RuleBase" id="RU363099"/>
    </source>
</evidence>
<evidence type="ECO:0000256" key="1">
    <source>
        <dbReference type="ARBA" id="ARBA00010746"/>
    </source>
</evidence>
<comment type="subcellular location">
    <subcellularLocation>
        <location evidence="4">Secreted</location>
        <location evidence="4">Extracellular space</location>
        <location evidence="4">Apoplast</location>
    </subcellularLocation>
</comment>
<dbReference type="GO" id="GO:0048046">
    <property type="term" value="C:apoplast"/>
    <property type="evidence" value="ECO:0007669"/>
    <property type="project" value="UniProtKB-SubCell"/>
</dbReference>
<keyword evidence="4" id="KW-0732">Signal</keyword>
<dbReference type="GO" id="GO:0009699">
    <property type="term" value="P:phenylpropanoid biosynthetic process"/>
    <property type="evidence" value="ECO:0007669"/>
    <property type="project" value="UniProtKB-ARBA"/>
</dbReference>
<keyword evidence="7" id="KW-1185">Reference proteome</keyword>
<dbReference type="EMBL" id="OZ075142">
    <property type="protein sequence ID" value="CAL5035726.1"/>
    <property type="molecule type" value="Genomic_DNA"/>
</dbReference>
<dbReference type="Pfam" id="PF03018">
    <property type="entry name" value="Dirigent"/>
    <property type="match status" value="1"/>
</dbReference>
<name>A0ABC9D8I4_9POAL</name>
<evidence type="ECO:0000313" key="5">
    <source>
        <dbReference type="EMBL" id="CAL5033740.1"/>
    </source>
</evidence>
<dbReference type="Proteomes" id="UP001497457">
    <property type="component" value="Chromosome 31b"/>
</dbReference>
<dbReference type="PANTHER" id="PTHR21495">
    <property type="entry name" value="NUCLEOPORIN-RELATED"/>
    <property type="match status" value="1"/>
</dbReference>
<protein>
    <recommendedName>
        <fullName evidence="4">Dirigent protein</fullName>
    </recommendedName>
</protein>
<feature type="signal peptide" evidence="4">
    <location>
        <begin position="1"/>
        <end position="25"/>
    </location>
</feature>
<dbReference type="InterPro" id="IPR044859">
    <property type="entry name" value="Allene_oxi_cyc_Dirigent"/>
</dbReference>